<evidence type="ECO:0000256" key="1">
    <source>
        <dbReference type="ARBA" id="ARBA00022723"/>
    </source>
</evidence>
<gene>
    <name evidence="6" type="ORF">HYPSUDRAFT_55724</name>
</gene>
<organism evidence="6 7">
    <name type="scientific">Hypholoma sublateritium (strain FD-334 SS-4)</name>
    <dbReference type="NCBI Taxonomy" id="945553"/>
    <lineage>
        <taxon>Eukaryota</taxon>
        <taxon>Fungi</taxon>
        <taxon>Dikarya</taxon>
        <taxon>Basidiomycota</taxon>
        <taxon>Agaricomycotina</taxon>
        <taxon>Agaricomycetes</taxon>
        <taxon>Agaricomycetidae</taxon>
        <taxon>Agaricales</taxon>
        <taxon>Agaricineae</taxon>
        <taxon>Strophariaceae</taxon>
        <taxon>Hypholoma</taxon>
    </lineage>
</organism>
<evidence type="ECO:0000259" key="5">
    <source>
        <dbReference type="PROSITE" id="PS50865"/>
    </source>
</evidence>
<dbReference type="OrthoDB" id="341421at2759"/>
<dbReference type="EMBL" id="KN817561">
    <property type="protein sequence ID" value="KJA21077.1"/>
    <property type="molecule type" value="Genomic_DNA"/>
</dbReference>
<dbReference type="PROSITE" id="PS50865">
    <property type="entry name" value="ZF_MYND_2"/>
    <property type="match status" value="1"/>
</dbReference>
<dbReference type="AlphaFoldDB" id="A0A0D2L2V4"/>
<evidence type="ECO:0000256" key="3">
    <source>
        <dbReference type="ARBA" id="ARBA00022833"/>
    </source>
</evidence>
<evidence type="ECO:0000313" key="7">
    <source>
        <dbReference type="Proteomes" id="UP000054270"/>
    </source>
</evidence>
<dbReference type="Gene3D" id="6.10.140.2220">
    <property type="match status" value="1"/>
</dbReference>
<evidence type="ECO:0000256" key="2">
    <source>
        <dbReference type="ARBA" id="ARBA00022771"/>
    </source>
</evidence>
<accession>A0A0D2L2V4</accession>
<feature type="domain" description="MYND-type" evidence="5">
    <location>
        <begin position="24"/>
        <end position="64"/>
    </location>
</feature>
<dbReference type="STRING" id="945553.A0A0D2L2V4"/>
<dbReference type="GO" id="GO:0008270">
    <property type="term" value="F:zinc ion binding"/>
    <property type="evidence" value="ECO:0007669"/>
    <property type="project" value="UniProtKB-KW"/>
</dbReference>
<protein>
    <recommendedName>
        <fullName evidence="5">MYND-type domain-containing protein</fullName>
    </recommendedName>
</protein>
<dbReference type="SUPFAM" id="SSF144232">
    <property type="entry name" value="HIT/MYND zinc finger-like"/>
    <property type="match status" value="1"/>
</dbReference>
<evidence type="ECO:0000313" key="6">
    <source>
        <dbReference type="EMBL" id="KJA21077.1"/>
    </source>
</evidence>
<dbReference type="OMA" id="AYCHETA"/>
<keyword evidence="2 4" id="KW-0863">Zinc-finger</keyword>
<evidence type="ECO:0000256" key="4">
    <source>
        <dbReference type="PROSITE-ProRule" id="PRU00134"/>
    </source>
</evidence>
<dbReference type="Proteomes" id="UP000054270">
    <property type="component" value="Unassembled WGS sequence"/>
</dbReference>
<proteinExistence type="predicted"/>
<keyword evidence="7" id="KW-1185">Reference proteome</keyword>
<reference evidence="7" key="1">
    <citation type="submission" date="2014-04" db="EMBL/GenBank/DDBJ databases">
        <title>Evolutionary Origins and Diversification of the Mycorrhizal Mutualists.</title>
        <authorList>
            <consortium name="DOE Joint Genome Institute"/>
            <consortium name="Mycorrhizal Genomics Consortium"/>
            <person name="Kohler A."/>
            <person name="Kuo A."/>
            <person name="Nagy L.G."/>
            <person name="Floudas D."/>
            <person name="Copeland A."/>
            <person name="Barry K.W."/>
            <person name="Cichocki N."/>
            <person name="Veneault-Fourrey C."/>
            <person name="LaButti K."/>
            <person name="Lindquist E.A."/>
            <person name="Lipzen A."/>
            <person name="Lundell T."/>
            <person name="Morin E."/>
            <person name="Murat C."/>
            <person name="Riley R."/>
            <person name="Ohm R."/>
            <person name="Sun H."/>
            <person name="Tunlid A."/>
            <person name="Henrissat B."/>
            <person name="Grigoriev I.V."/>
            <person name="Hibbett D.S."/>
            <person name="Martin F."/>
        </authorList>
    </citation>
    <scope>NUCLEOTIDE SEQUENCE [LARGE SCALE GENOMIC DNA]</scope>
    <source>
        <strain evidence="7">FD-334 SS-4</strain>
    </source>
</reference>
<sequence length="427" mass="48423">MASEQVSSAQSGAIYLPIESLDECAYCHETAQNAKLRLCTSCAEVLYCSRGCQKADWKSHKVNCVVPLKRISNEHPALSHRIINSPNPNSGDIFSFPNGESAKLVVLQGSVPMTSLRSAEWWPTAASAAIRDKLLRRILYERPVLQINLAACIALVSQMYTTTSSGSTPKKRRIRLSYNGSPISDFGIIHGSMAICPEDRLTYYNTDTQTFRMGQSSNNHYWIYFTTLSGKERWLDCNAYNFNFCSMVDAENCSKGSEISGHPGLDSVPAFFFASGSIEGLPMPTIGQRLWNPRKRFSILRDPRLKDLVLTSAHIDHCEFHDLSSVYDIMSDISGHECSDLTKQIMKKILPEVLQHIHFNMQTRDYLNFPKEPRTFFEINPGEDTYSCIDDEELKIYYKKLARKLKKGKITPDQYQQAVSSFLRDRY</sequence>
<dbReference type="PROSITE" id="PS01360">
    <property type="entry name" value="ZF_MYND_1"/>
    <property type="match status" value="1"/>
</dbReference>
<dbReference type="InterPro" id="IPR002893">
    <property type="entry name" value="Znf_MYND"/>
</dbReference>
<keyword evidence="1" id="KW-0479">Metal-binding</keyword>
<keyword evidence="3" id="KW-0862">Zinc</keyword>
<dbReference type="Pfam" id="PF01753">
    <property type="entry name" value="zf-MYND"/>
    <property type="match status" value="1"/>
</dbReference>
<name>A0A0D2L2V4_HYPSF</name>